<keyword evidence="4" id="KW-0378">Hydrolase</keyword>
<evidence type="ECO:0000256" key="11">
    <source>
        <dbReference type="SAM" id="MobiDB-lite"/>
    </source>
</evidence>
<evidence type="ECO:0000256" key="4">
    <source>
        <dbReference type="ARBA" id="ARBA00022801"/>
    </source>
</evidence>
<dbReference type="GO" id="GO:0006338">
    <property type="term" value="P:chromatin remodeling"/>
    <property type="evidence" value="ECO:0007669"/>
    <property type="project" value="TreeGrafter"/>
</dbReference>
<keyword evidence="10" id="KW-0175">Coiled coil</keyword>
<feature type="compositionally biased region" description="Polar residues" evidence="11">
    <location>
        <begin position="1"/>
        <end position="20"/>
    </location>
</feature>
<dbReference type="PANTHER" id="PTHR45685:SF1">
    <property type="entry name" value="HELICASE SRCAP"/>
    <property type="match status" value="1"/>
</dbReference>
<organism evidence="15 16">
    <name type="scientific">Rotaria magnacalcarata</name>
    <dbReference type="NCBI Taxonomy" id="392030"/>
    <lineage>
        <taxon>Eukaryota</taxon>
        <taxon>Metazoa</taxon>
        <taxon>Spiralia</taxon>
        <taxon>Gnathifera</taxon>
        <taxon>Rotifera</taxon>
        <taxon>Eurotatoria</taxon>
        <taxon>Bdelloidea</taxon>
        <taxon>Philodinida</taxon>
        <taxon>Philodinidae</taxon>
        <taxon>Rotaria</taxon>
    </lineage>
</organism>
<evidence type="ECO:0000256" key="6">
    <source>
        <dbReference type="ARBA" id="ARBA00022840"/>
    </source>
</evidence>
<dbReference type="PANTHER" id="PTHR45685">
    <property type="entry name" value="HELICASE SRCAP-RELATED"/>
    <property type="match status" value="1"/>
</dbReference>
<evidence type="ECO:0008006" key="17">
    <source>
        <dbReference type="Google" id="ProtNLM"/>
    </source>
</evidence>
<keyword evidence="8" id="KW-0238">DNA-binding</keyword>
<feature type="compositionally biased region" description="Basic and acidic residues" evidence="11">
    <location>
        <begin position="348"/>
        <end position="362"/>
    </location>
</feature>
<feature type="compositionally biased region" description="Low complexity" evidence="11">
    <location>
        <begin position="1577"/>
        <end position="1596"/>
    </location>
</feature>
<dbReference type="GO" id="GO:0042393">
    <property type="term" value="F:histone binding"/>
    <property type="evidence" value="ECO:0007669"/>
    <property type="project" value="TreeGrafter"/>
</dbReference>
<evidence type="ECO:0000256" key="7">
    <source>
        <dbReference type="ARBA" id="ARBA00022853"/>
    </source>
</evidence>
<dbReference type="GO" id="GO:0005524">
    <property type="term" value="F:ATP binding"/>
    <property type="evidence" value="ECO:0007669"/>
    <property type="project" value="UniProtKB-KW"/>
</dbReference>
<feature type="compositionally biased region" description="Low complexity" evidence="11">
    <location>
        <begin position="1670"/>
        <end position="1691"/>
    </location>
</feature>
<evidence type="ECO:0000256" key="5">
    <source>
        <dbReference type="ARBA" id="ARBA00022806"/>
    </source>
</evidence>
<evidence type="ECO:0000256" key="3">
    <source>
        <dbReference type="ARBA" id="ARBA00022741"/>
    </source>
</evidence>
<dbReference type="Gene3D" id="3.40.50.10810">
    <property type="entry name" value="Tandem AAA-ATPase domain"/>
    <property type="match status" value="1"/>
</dbReference>
<feature type="domain" description="Helicase ATP-binding" evidence="12">
    <location>
        <begin position="441"/>
        <end position="606"/>
    </location>
</feature>
<comment type="subcellular location">
    <subcellularLocation>
        <location evidence="1">Nucleus</location>
    </subcellularLocation>
</comment>
<name>A0A816PP60_9BILA</name>
<dbReference type="InterPro" id="IPR027417">
    <property type="entry name" value="P-loop_NTPase"/>
</dbReference>
<feature type="region of interest" description="Disordered" evidence="11">
    <location>
        <begin position="1567"/>
        <end position="1596"/>
    </location>
</feature>
<gene>
    <name evidence="15" type="ORF">XDN619_LOCUS8495</name>
</gene>
<comment type="caution">
    <text evidence="15">The sequence shown here is derived from an EMBL/GenBank/DDBJ whole genome shotgun (WGS) entry which is preliminary data.</text>
</comment>
<reference evidence="15" key="1">
    <citation type="submission" date="2021-02" db="EMBL/GenBank/DDBJ databases">
        <authorList>
            <person name="Nowell W R."/>
        </authorList>
    </citation>
    <scope>NUCLEOTIDE SEQUENCE</scope>
</reference>
<evidence type="ECO:0000313" key="16">
    <source>
        <dbReference type="Proteomes" id="UP000663887"/>
    </source>
</evidence>
<dbReference type="InterPro" id="IPR000330">
    <property type="entry name" value="SNF2_N"/>
</dbReference>
<dbReference type="SMART" id="SM00490">
    <property type="entry name" value="HELICc"/>
    <property type="match status" value="1"/>
</dbReference>
<dbReference type="Gene3D" id="1.20.120.850">
    <property type="entry name" value="SWI2/SNF2 ATPases, N-terminal domain"/>
    <property type="match status" value="1"/>
</dbReference>
<keyword evidence="9" id="KW-0539">Nucleus</keyword>
<evidence type="ECO:0000256" key="8">
    <source>
        <dbReference type="ARBA" id="ARBA00023125"/>
    </source>
</evidence>
<dbReference type="Pfam" id="PF07529">
    <property type="entry name" value="HSA"/>
    <property type="match status" value="1"/>
</dbReference>
<keyword evidence="6" id="KW-0067">ATP-binding</keyword>
<feature type="region of interest" description="Disordered" evidence="11">
    <location>
        <begin position="1510"/>
        <end position="1529"/>
    </location>
</feature>
<evidence type="ECO:0000313" key="15">
    <source>
        <dbReference type="EMBL" id="CAF2050843.1"/>
    </source>
</evidence>
<sequence length="1710" mass="198755">MTSAVNSTAIIGDDITSNTPNKRRRSLIMPSNEISIEQSPSKRTRSSSPTNLQTMFSCLNDIVQSHRNLVREYVDLQMRDRTDLSIDEQRFIKSEQDLIDKVEKNLQDINQSLTMKQIPSKLSVDRVQHESDILKRIDELKTHGKWSNQRLVKYIEPKKRKTHWDYLLDEMRWLAEDFAHEKRWKQMMAKKLSLAILKYFREKNQAESQQQRDEIKRLRKQALFVCKEVMNFWKNMHKIAEYKETTRIQELKKHQLDLHLNFIVDQTEKYSDWLVKSLKTETNDDDADFNVTEDMNDDDNEETIEREEQEEQDDYAVNEIKELEADKEESIDALLKRYYGIDISNSSSEKENNVPIETKQDENNDNDDYEDDNEDDKSQPSEDESKDDLTKNKEMNDLATAAQALQPTGFTLNTTEVKTPVPFLIKHSLREYQHVGLDWLVTLYENKLNCILADEMGLGKTIQTIALLAHLACEKGVWGPHLIVVPTSVMLNWELEFKKWCPAFKILTYYGSVKERQLKRQGWTKVNAFHVCITSYKLVLQDAKAFRRKKWKYLILDEAQNIKNFKSQRWQTLLNFHSQRRLLLTGTPLQNSLMELWSLMHFLMPNLFASHQEFREWFSNPLTEMIEQGQMNTNDLLIKRLHKVLRPFILRRLKIDVEKQMPKKHEHVIMCHLSKRQRQLYDDFIQCRSTRDVIQQGHYMSVINILMQLRKVCNHPDLFESRPIISPFTIPKKTVNCEIPKMIEKINLKNPYLNFDLPPNDTFLCFRIKFTLQATRDMIFDSINSIDEINRPTISLTSDIIERYRNSSLWYQANAPTRIIRNRPLVKLISPADFIDDEFQPENIYYEICKQRQRERLSRFELLCRLNTDRCQSRPLYGSDVLTQVELAMRPCNNLRRTTFSGFASCQDVHRQLNTVKDYFSTTDTLRKSIKSNKDILIDAQDILHRFVMCTAKVVASPIELCQFNGISRRDKTAQQKPMIEVISSTDFQVLSCINQIKQNMFLQFPERRLIQYDCGKLQTLDVLLAQLKREKHRCLIFTQMTKMLDILELFLNYHGYTYVRLDGTTQIVQRQMLMERFNSDEKIFVFILSTRAGGIGVNLTGADTVIFYDSDWNPTMDAQAQDRCHRIGQTKDVHIYRLISKNTVEENILKKANQKRLLGDLTIDGGSFDVNYFKKNNIRDLFDQSSTLEDIVRERNEYQQKLDTSRTTIAVAATKTTTTTTITNSSNPDSNLTLTQYEEALAAVEDETDRRAADELNKEVRNELNEFNEEETSDLNEDQLIEKQKRQMNKVEEELKTLDEQLRPIERYALRCVEVYRQEHQLTQVAPNTQLDTEQIRKDWQLSRLKSLKEEEERQLEQEDDEMMYTYAVDKERQTKYSYTYSAAQNSLIASELARHEKSSAAIAANQPPPPPTVILPPTPPPPLPTLPSSTARPILIKRSSHTPTENLRRRRIQLPPPTPSPPQHHKSLQLPPLPPPPPPPLPPSSLSTPLQPPPPALIQKPSRIIKPQTTSHTTNNRHSNNYNNDDCGDSTTLLVADDFDDDDDDFDNDNRIYSSKSKTTLSTITRRPISNISRTTQNSVTTASSSSSPSSTTTNGQQQIWIVNSLDQQSVLSLINYINPNATTSSRSTGSILLSNKSNVTPSPVTNLLTQQQPRSSSTAGTVYEIRPSQQQQQSQQQPQQQQQQQQQQNVVYQIQNGRIFQSTKKTT</sequence>
<dbReference type="GO" id="GO:0004386">
    <property type="term" value="F:helicase activity"/>
    <property type="evidence" value="ECO:0007669"/>
    <property type="project" value="UniProtKB-KW"/>
</dbReference>
<feature type="region of interest" description="Disordered" evidence="11">
    <location>
        <begin position="345"/>
        <end position="390"/>
    </location>
</feature>
<keyword evidence="3" id="KW-0547">Nucleotide-binding</keyword>
<feature type="domain" description="Helicase C-terminal" evidence="13">
    <location>
        <begin position="1020"/>
        <end position="1180"/>
    </location>
</feature>
<dbReference type="EMBL" id="CAJNRG010002747">
    <property type="protein sequence ID" value="CAF2050843.1"/>
    <property type="molecule type" value="Genomic_DNA"/>
</dbReference>
<dbReference type="InterPro" id="IPR001650">
    <property type="entry name" value="Helicase_C-like"/>
</dbReference>
<dbReference type="SMART" id="SM00487">
    <property type="entry name" value="DEXDc"/>
    <property type="match status" value="1"/>
</dbReference>
<dbReference type="GO" id="GO:0003677">
    <property type="term" value="F:DNA binding"/>
    <property type="evidence" value="ECO:0007669"/>
    <property type="project" value="UniProtKB-KW"/>
</dbReference>
<feature type="compositionally biased region" description="Acidic residues" evidence="11">
    <location>
        <begin position="294"/>
        <end position="314"/>
    </location>
</feature>
<protein>
    <recommendedName>
        <fullName evidence="17">Helicase domino-like</fullName>
    </recommendedName>
</protein>
<feature type="domain" description="HSA" evidence="14">
    <location>
        <begin position="151"/>
        <end position="223"/>
    </location>
</feature>
<dbReference type="Proteomes" id="UP000663887">
    <property type="component" value="Unassembled WGS sequence"/>
</dbReference>
<feature type="region of interest" description="Disordered" evidence="11">
    <location>
        <begin position="1"/>
        <end position="23"/>
    </location>
</feature>
<dbReference type="InterPro" id="IPR050520">
    <property type="entry name" value="INO80/SWR1_helicase"/>
</dbReference>
<dbReference type="PROSITE" id="PS51204">
    <property type="entry name" value="HSA"/>
    <property type="match status" value="1"/>
</dbReference>
<keyword evidence="7" id="KW-0156">Chromatin regulator</keyword>
<dbReference type="SMART" id="SM00573">
    <property type="entry name" value="HSA"/>
    <property type="match status" value="1"/>
</dbReference>
<feature type="coiled-coil region" evidence="10">
    <location>
        <begin position="1251"/>
        <end position="1302"/>
    </location>
</feature>
<feature type="region of interest" description="Disordered" evidence="11">
    <location>
        <begin position="1627"/>
        <end position="1691"/>
    </location>
</feature>
<dbReference type="Pfam" id="PF00271">
    <property type="entry name" value="Helicase_C"/>
    <property type="match status" value="1"/>
</dbReference>
<feature type="compositionally biased region" description="Pro residues" evidence="11">
    <location>
        <begin position="1408"/>
        <end position="1427"/>
    </location>
</feature>
<feature type="compositionally biased region" description="Acidic residues" evidence="11">
    <location>
        <begin position="363"/>
        <end position="386"/>
    </location>
</feature>
<dbReference type="CDD" id="cd18793">
    <property type="entry name" value="SF2_C_SNF"/>
    <property type="match status" value="1"/>
</dbReference>
<comment type="similarity">
    <text evidence="2">Belongs to the SNF2/RAD54 helicase family. SWR1 subfamily.</text>
</comment>
<feature type="compositionally biased region" description="Pro residues" evidence="11">
    <location>
        <begin position="1473"/>
        <end position="1485"/>
    </location>
</feature>
<dbReference type="PROSITE" id="PS51194">
    <property type="entry name" value="HELICASE_CTER"/>
    <property type="match status" value="1"/>
</dbReference>
<dbReference type="GO" id="GO:0000812">
    <property type="term" value="C:Swr1 complex"/>
    <property type="evidence" value="ECO:0007669"/>
    <property type="project" value="TreeGrafter"/>
</dbReference>
<accession>A0A816PP60</accession>
<dbReference type="InterPro" id="IPR049730">
    <property type="entry name" value="SNF2/RAD54-like_C"/>
</dbReference>
<feature type="region of interest" description="Disordered" evidence="11">
    <location>
        <begin position="284"/>
        <end position="314"/>
    </location>
</feature>
<feature type="compositionally biased region" description="Polar residues" evidence="11">
    <location>
        <begin position="1627"/>
        <end position="1663"/>
    </location>
</feature>
<dbReference type="SUPFAM" id="SSF52540">
    <property type="entry name" value="P-loop containing nucleoside triphosphate hydrolases"/>
    <property type="match status" value="2"/>
</dbReference>
<keyword evidence="5" id="KW-0347">Helicase</keyword>
<dbReference type="Pfam" id="PF00176">
    <property type="entry name" value="SNF2-rel_dom"/>
    <property type="match status" value="1"/>
</dbReference>
<dbReference type="InterPro" id="IPR014001">
    <property type="entry name" value="Helicase_ATP-bd"/>
</dbReference>
<evidence type="ECO:0000256" key="9">
    <source>
        <dbReference type="ARBA" id="ARBA00023242"/>
    </source>
</evidence>
<feature type="region of interest" description="Disordered" evidence="11">
    <location>
        <begin position="1400"/>
        <end position="1505"/>
    </location>
</feature>
<dbReference type="Gene3D" id="3.40.50.300">
    <property type="entry name" value="P-loop containing nucleotide triphosphate hydrolases"/>
    <property type="match status" value="1"/>
</dbReference>
<evidence type="ECO:0000259" key="14">
    <source>
        <dbReference type="PROSITE" id="PS51204"/>
    </source>
</evidence>
<dbReference type="PROSITE" id="PS51192">
    <property type="entry name" value="HELICASE_ATP_BIND_1"/>
    <property type="match status" value="1"/>
</dbReference>
<dbReference type="FunFam" id="3.40.50.10810:FF:000005">
    <property type="entry name" value="Photoperiod-independent early flowering 1"/>
    <property type="match status" value="1"/>
</dbReference>
<evidence type="ECO:0000256" key="1">
    <source>
        <dbReference type="ARBA" id="ARBA00004123"/>
    </source>
</evidence>
<evidence type="ECO:0000256" key="2">
    <source>
        <dbReference type="ARBA" id="ARBA00009220"/>
    </source>
</evidence>
<dbReference type="InterPro" id="IPR014012">
    <property type="entry name" value="HSA_dom"/>
</dbReference>
<evidence type="ECO:0000259" key="13">
    <source>
        <dbReference type="PROSITE" id="PS51194"/>
    </source>
</evidence>
<proteinExistence type="inferred from homology"/>
<dbReference type="GO" id="GO:0016887">
    <property type="term" value="F:ATP hydrolysis activity"/>
    <property type="evidence" value="ECO:0007669"/>
    <property type="project" value="TreeGrafter"/>
</dbReference>
<dbReference type="CDD" id="cd18003">
    <property type="entry name" value="DEXQc_SRCAP"/>
    <property type="match status" value="1"/>
</dbReference>
<evidence type="ECO:0000256" key="10">
    <source>
        <dbReference type="SAM" id="Coils"/>
    </source>
</evidence>
<evidence type="ECO:0000259" key="12">
    <source>
        <dbReference type="PROSITE" id="PS51192"/>
    </source>
</evidence>
<dbReference type="InterPro" id="IPR038718">
    <property type="entry name" value="SNF2-like_sf"/>
</dbReference>
<feature type="compositionally biased region" description="Low complexity" evidence="11">
    <location>
        <begin position="1511"/>
        <end position="1526"/>
    </location>
</feature>